<evidence type="ECO:0000256" key="2">
    <source>
        <dbReference type="ARBA" id="ARBA00023125"/>
    </source>
</evidence>
<comment type="caution">
    <text evidence="5">The sequence shown here is derived from an EMBL/GenBank/DDBJ whole genome shotgun (WGS) entry which is preliminary data.</text>
</comment>
<dbReference type="SUPFAM" id="SSF46689">
    <property type="entry name" value="Homeodomain-like"/>
    <property type="match status" value="2"/>
</dbReference>
<dbReference type="EMBL" id="VNHO01000022">
    <property type="protein sequence ID" value="TYP51602.1"/>
    <property type="molecule type" value="Genomic_DNA"/>
</dbReference>
<organism evidence="5 6">
    <name type="scientific">Thermosediminibacter litoriperuensis</name>
    <dbReference type="NCBI Taxonomy" id="291989"/>
    <lineage>
        <taxon>Bacteria</taxon>
        <taxon>Bacillati</taxon>
        <taxon>Bacillota</taxon>
        <taxon>Clostridia</taxon>
        <taxon>Thermosediminibacterales</taxon>
        <taxon>Thermosediminibacteraceae</taxon>
        <taxon>Thermosediminibacter</taxon>
    </lineage>
</organism>
<dbReference type="Pfam" id="PF17853">
    <property type="entry name" value="GGDEF_2"/>
    <property type="match status" value="1"/>
</dbReference>
<protein>
    <submittedName>
        <fullName evidence="5">Two-component system response regulator YesN</fullName>
    </submittedName>
</protein>
<dbReference type="PANTHER" id="PTHR43280:SF28">
    <property type="entry name" value="HTH-TYPE TRANSCRIPTIONAL ACTIVATOR RHAS"/>
    <property type="match status" value="1"/>
</dbReference>
<sequence length="414" mass="47521">MNEITCHKNNPLEVYARRGFLRDLLFNNITSAKDIWNLQKKLNIIIQPNTVMVVTIDNYYSETCNKSEIQKQNLRLKVLQSLEKCAKSFNALAVNMDENLYAVLFRVENDVVSQVEWAIELGRFIKDNVEEDTGISVSVGIGRRYKDILDLHLSYKDAVTACHHKFFWGKSQVIHIENVIPFTEELSLFSIEVESQLSVKVLSCDDEGAFNIIDELFGNAVKERSVNPLIMKTRLIEIITTLIRVAFEAGADQEKLAALSGHSVEEILRSDTVSELRNQMREVLRGIIEEVSLGRKRMNLQVFEKAVSYIQENFRKPITLEQVAEHVHISPYYFSHGFKNFTGMNFIDYITRLKMEEAKKLLLTTDLSIGQISRQVGYNDPNYFGRVFKNVVGIPPSKFRASKKVHIDRIFSEG</sequence>
<dbReference type="Proteomes" id="UP000322294">
    <property type="component" value="Unassembled WGS sequence"/>
</dbReference>
<dbReference type="GO" id="GO:0003700">
    <property type="term" value="F:DNA-binding transcription factor activity"/>
    <property type="evidence" value="ECO:0007669"/>
    <property type="project" value="InterPro"/>
</dbReference>
<evidence type="ECO:0000313" key="6">
    <source>
        <dbReference type="Proteomes" id="UP000322294"/>
    </source>
</evidence>
<proteinExistence type="predicted"/>
<evidence type="ECO:0000256" key="3">
    <source>
        <dbReference type="ARBA" id="ARBA00023163"/>
    </source>
</evidence>
<dbReference type="GO" id="GO:0043565">
    <property type="term" value="F:sequence-specific DNA binding"/>
    <property type="evidence" value="ECO:0007669"/>
    <property type="project" value="InterPro"/>
</dbReference>
<dbReference type="InterPro" id="IPR020449">
    <property type="entry name" value="Tscrpt_reg_AraC-type_HTH"/>
</dbReference>
<feature type="domain" description="HTH araC/xylS-type" evidence="4">
    <location>
        <begin position="304"/>
        <end position="402"/>
    </location>
</feature>
<gene>
    <name evidence="5" type="ORF">LZ11_01892</name>
</gene>
<dbReference type="PRINTS" id="PR00032">
    <property type="entry name" value="HTHARAC"/>
</dbReference>
<keyword evidence="1" id="KW-0805">Transcription regulation</keyword>
<evidence type="ECO:0000256" key="1">
    <source>
        <dbReference type="ARBA" id="ARBA00023015"/>
    </source>
</evidence>
<dbReference type="RefSeq" id="WP_148867607.1">
    <property type="nucleotide sequence ID" value="NZ_VNHO01000022.1"/>
</dbReference>
<dbReference type="PROSITE" id="PS00041">
    <property type="entry name" value="HTH_ARAC_FAMILY_1"/>
    <property type="match status" value="1"/>
</dbReference>
<name>A0A5S5ALB4_9FIRM</name>
<dbReference type="PANTHER" id="PTHR43280">
    <property type="entry name" value="ARAC-FAMILY TRANSCRIPTIONAL REGULATOR"/>
    <property type="match status" value="1"/>
</dbReference>
<evidence type="ECO:0000259" key="4">
    <source>
        <dbReference type="PROSITE" id="PS01124"/>
    </source>
</evidence>
<dbReference type="InterPro" id="IPR018062">
    <property type="entry name" value="HTH_AraC-typ_CS"/>
</dbReference>
<reference evidence="5 6" key="1">
    <citation type="submission" date="2019-07" db="EMBL/GenBank/DDBJ databases">
        <title>Genomic Encyclopedia of Type Strains, Phase I: the one thousand microbial genomes (KMG-I) project.</title>
        <authorList>
            <person name="Kyrpides N."/>
        </authorList>
    </citation>
    <scope>NUCLEOTIDE SEQUENCE [LARGE SCALE GENOMIC DNA]</scope>
    <source>
        <strain evidence="5 6">DSM 16647</strain>
    </source>
</reference>
<dbReference type="InterPro" id="IPR018060">
    <property type="entry name" value="HTH_AraC"/>
</dbReference>
<keyword evidence="6" id="KW-1185">Reference proteome</keyword>
<dbReference type="InterPro" id="IPR041522">
    <property type="entry name" value="CdaR_GGDEF"/>
</dbReference>
<dbReference type="OrthoDB" id="9779969at2"/>
<evidence type="ECO:0000313" key="5">
    <source>
        <dbReference type="EMBL" id="TYP51602.1"/>
    </source>
</evidence>
<dbReference type="AlphaFoldDB" id="A0A5S5ALB4"/>
<accession>A0A5S5ALB4</accession>
<dbReference type="SMART" id="SM00342">
    <property type="entry name" value="HTH_ARAC"/>
    <property type="match status" value="1"/>
</dbReference>
<keyword evidence="3" id="KW-0804">Transcription</keyword>
<dbReference type="InterPro" id="IPR009057">
    <property type="entry name" value="Homeodomain-like_sf"/>
</dbReference>
<keyword evidence="2" id="KW-0238">DNA-binding</keyword>
<dbReference type="Gene3D" id="1.10.10.60">
    <property type="entry name" value="Homeodomain-like"/>
    <property type="match status" value="2"/>
</dbReference>
<dbReference type="Pfam" id="PF12833">
    <property type="entry name" value="HTH_18"/>
    <property type="match status" value="1"/>
</dbReference>
<dbReference type="PROSITE" id="PS01124">
    <property type="entry name" value="HTH_ARAC_FAMILY_2"/>
    <property type="match status" value="1"/>
</dbReference>